<reference evidence="1" key="1">
    <citation type="submission" date="2014-05" db="EMBL/GenBank/DDBJ databases">
        <authorList>
            <person name="Chronopoulou M."/>
        </authorList>
    </citation>
    <scope>NUCLEOTIDE SEQUENCE</scope>
    <source>
        <tissue evidence="1">Whole organism</tissue>
    </source>
</reference>
<sequence length="62" mass="7328">LLSSVFLPEFKVEFLEEYEHKLQAQSCLTEELRAMEDSEPLSTKQCRRKKLLVDFLPKDQVN</sequence>
<name>A0A0K2UGL9_LEPSM</name>
<proteinExistence type="predicted"/>
<evidence type="ECO:0000313" key="1">
    <source>
        <dbReference type="EMBL" id="CDW37235.1"/>
    </source>
</evidence>
<dbReference type="AlphaFoldDB" id="A0A0K2UGL9"/>
<organism evidence="1">
    <name type="scientific">Lepeophtheirus salmonis</name>
    <name type="common">Salmon louse</name>
    <name type="synonym">Caligus salmonis</name>
    <dbReference type="NCBI Taxonomy" id="72036"/>
    <lineage>
        <taxon>Eukaryota</taxon>
        <taxon>Metazoa</taxon>
        <taxon>Ecdysozoa</taxon>
        <taxon>Arthropoda</taxon>
        <taxon>Crustacea</taxon>
        <taxon>Multicrustacea</taxon>
        <taxon>Hexanauplia</taxon>
        <taxon>Copepoda</taxon>
        <taxon>Siphonostomatoida</taxon>
        <taxon>Caligidae</taxon>
        <taxon>Lepeophtheirus</taxon>
    </lineage>
</organism>
<feature type="non-terminal residue" evidence="1">
    <location>
        <position position="1"/>
    </location>
</feature>
<protein>
    <submittedName>
        <fullName evidence="1">Uncharacterized protein</fullName>
    </submittedName>
</protein>
<dbReference type="EMBL" id="HACA01019874">
    <property type="protein sequence ID" value="CDW37235.1"/>
    <property type="molecule type" value="Transcribed_RNA"/>
</dbReference>
<accession>A0A0K2UGL9</accession>